<name>A0AAN6RPV1_9PEZI</name>
<dbReference type="AlphaFoldDB" id="A0AAN6RPV1"/>
<comment type="caution">
    <text evidence="2">The sequence shown here is derived from an EMBL/GenBank/DDBJ whole genome shotgun (WGS) entry which is preliminary data.</text>
</comment>
<organism evidence="2 3">
    <name type="scientific">Staphylotrichum tortipilum</name>
    <dbReference type="NCBI Taxonomy" id="2831512"/>
    <lineage>
        <taxon>Eukaryota</taxon>
        <taxon>Fungi</taxon>
        <taxon>Dikarya</taxon>
        <taxon>Ascomycota</taxon>
        <taxon>Pezizomycotina</taxon>
        <taxon>Sordariomycetes</taxon>
        <taxon>Sordariomycetidae</taxon>
        <taxon>Sordariales</taxon>
        <taxon>Chaetomiaceae</taxon>
        <taxon>Staphylotrichum</taxon>
    </lineage>
</organism>
<sequence>MDAPRTPQQPPKLPGNPHVLSTALAFATMAQLVNGLPLEANGWDALESLLIRGHPLIGHDTLCDGVVEQTREFRDFFDERTLRFDAPVLQAYQDAALVAVSIHQIAVLLFQLEPKLSTPEEARRATLEGGRRIYRERRFEPRPTLFFHVDYMDYDQYPNGLADCVDLYFHSGRKYTTFRVWRLLDSKLNAFANFLLSTEPIPPSPFPILASDANLHRHDPWGAIALHHVFRDPWERKFPPTKPPETRDVRSTGDYPELAAMFTQLEEASRELNTEQAASNELSSQTAEPGEDSWRPSA</sequence>
<feature type="compositionally biased region" description="Polar residues" evidence="1">
    <location>
        <begin position="274"/>
        <end position="287"/>
    </location>
</feature>
<evidence type="ECO:0000313" key="3">
    <source>
        <dbReference type="Proteomes" id="UP001303889"/>
    </source>
</evidence>
<dbReference type="Proteomes" id="UP001303889">
    <property type="component" value="Unassembled WGS sequence"/>
</dbReference>
<dbReference type="EMBL" id="MU855910">
    <property type="protein sequence ID" value="KAK3898595.1"/>
    <property type="molecule type" value="Genomic_DNA"/>
</dbReference>
<feature type="region of interest" description="Disordered" evidence="1">
    <location>
        <begin position="266"/>
        <end position="298"/>
    </location>
</feature>
<reference evidence="2" key="2">
    <citation type="submission" date="2023-05" db="EMBL/GenBank/DDBJ databases">
        <authorList>
            <consortium name="Lawrence Berkeley National Laboratory"/>
            <person name="Steindorff A."/>
            <person name="Hensen N."/>
            <person name="Bonometti L."/>
            <person name="Westerberg I."/>
            <person name="Brannstrom I.O."/>
            <person name="Guillou S."/>
            <person name="Cros-Aarteil S."/>
            <person name="Calhoun S."/>
            <person name="Haridas S."/>
            <person name="Kuo A."/>
            <person name="Mondo S."/>
            <person name="Pangilinan J."/>
            <person name="Riley R."/>
            <person name="Labutti K."/>
            <person name="Andreopoulos B."/>
            <person name="Lipzen A."/>
            <person name="Chen C."/>
            <person name="Yanf M."/>
            <person name="Daum C."/>
            <person name="Ng V."/>
            <person name="Clum A."/>
            <person name="Ohm R."/>
            <person name="Martin F."/>
            <person name="Silar P."/>
            <person name="Natvig D."/>
            <person name="Lalanne C."/>
            <person name="Gautier V."/>
            <person name="Ament-Velasquez S.L."/>
            <person name="Kruys A."/>
            <person name="Hutchinson M.I."/>
            <person name="Powell A.J."/>
            <person name="Barry K."/>
            <person name="Miller A.N."/>
            <person name="Grigoriev I.V."/>
            <person name="Debuchy R."/>
            <person name="Gladieux P."/>
            <person name="Thoren M.H."/>
            <person name="Johannesson H."/>
        </authorList>
    </citation>
    <scope>NUCLEOTIDE SEQUENCE</scope>
    <source>
        <strain evidence="2">CBS 103.79</strain>
    </source>
</reference>
<protein>
    <submittedName>
        <fullName evidence="2">Uncharacterized protein</fullName>
    </submittedName>
</protein>
<evidence type="ECO:0000256" key="1">
    <source>
        <dbReference type="SAM" id="MobiDB-lite"/>
    </source>
</evidence>
<evidence type="ECO:0000313" key="2">
    <source>
        <dbReference type="EMBL" id="KAK3898595.1"/>
    </source>
</evidence>
<accession>A0AAN6RPV1</accession>
<gene>
    <name evidence="2" type="ORF">C8A05DRAFT_47130</name>
</gene>
<proteinExistence type="predicted"/>
<keyword evidence="3" id="KW-1185">Reference proteome</keyword>
<reference evidence="2" key="1">
    <citation type="journal article" date="2023" name="Mol. Phylogenet. Evol.">
        <title>Genome-scale phylogeny and comparative genomics of the fungal order Sordariales.</title>
        <authorList>
            <person name="Hensen N."/>
            <person name="Bonometti L."/>
            <person name="Westerberg I."/>
            <person name="Brannstrom I.O."/>
            <person name="Guillou S."/>
            <person name="Cros-Aarteil S."/>
            <person name="Calhoun S."/>
            <person name="Haridas S."/>
            <person name="Kuo A."/>
            <person name="Mondo S."/>
            <person name="Pangilinan J."/>
            <person name="Riley R."/>
            <person name="LaButti K."/>
            <person name="Andreopoulos B."/>
            <person name="Lipzen A."/>
            <person name="Chen C."/>
            <person name="Yan M."/>
            <person name="Daum C."/>
            <person name="Ng V."/>
            <person name="Clum A."/>
            <person name="Steindorff A."/>
            <person name="Ohm R.A."/>
            <person name="Martin F."/>
            <person name="Silar P."/>
            <person name="Natvig D.O."/>
            <person name="Lalanne C."/>
            <person name="Gautier V."/>
            <person name="Ament-Velasquez S.L."/>
            <person name="Kruys A."/>
            <person name="Hutchinson M.I."/>
            <person name="Powell A.J."/>
            <person name="Barry K."/>
            <person name="Miller A.N."/>
            <person name="Grigoriev I.V."/>
            <person name="Debuchy R."/>
            <person name="Gladieux P."/>
            <person name="Hiltunen Thoren M."/>
            <person name="Johannesson H."/>
        </authorList>
    </citation>
    <scope>NUCLEOTIDE SEQUENCE</scope>
    <source>
        <strain evidence="2">CBS 103.79</strain>
    </source>
</reference>